<evidence type="ECO:0000313" key="2">
    <source>
        <dbReference type="Proteomes" id="UP001163603"/>
    </source>
</evidence>
<keyword evidence="2" id="KW-1185">Reference proteome</keyword>
<dbReference type="Proteomes" id="UP001163603">
    <property type="component" value="Chromosome 3"/>
</dbReference>
<dbReference type="EMBL" id="CM047738">
    <property type="protein sequence ID" value="KAJ0044753.1"/>
    <property type="molecule type" value="Genomic_DNA"/>
</dbReference>
<protein>
    <submittedName>
        <fullName evidence="1">Uncharacterized protein</fullName>
    </submittedName>
</protein>
<gene>
    <name evidence="1" type="ORF">Pint_05739</name>
</gene>
<proteinExistence type="predicted"/>
<organism evidence="1 2">
    <name type="scientific">Pistacia integerrima</name>
    <dbReference type="NCBI Taxonomy" id="434235"/>
    <lineage>
        <taxon>Eukaryota</taxon>
        <taxon>Viridiplantae</taxon>
        <taxon>Streptophyta</taxon>
        <taxon>Embryophyta</taxon>
        <taxon>Tracheophyta</taxon>
        <taxon>Spermatophyta</taxon>
        <taxon>Magnoliopsida</taxon>
        <taxon>eudicotyledons</taxon>
        <taxon>Gunneridae</taxon>
        <taxon>Pentapetalae</taxon>
        <taxon>rosids</taxon>
        <taxon>malvids</taxon>
        <taxon>Sapindales</taxon>
        <taxon>Anacardiaceae</taxon>
        <taxon>Pistacia</taxon>
    </lineage>
</organism>
<accession>A0ACC0Z3M0</accession>
<evidence type="ECO:0000313" key="1">
    <source>
        <dbReference type="EMBL" id="KAJ0044753.1"/>
    </source>
</evidence>
<comment type="caution">
    <text evidence="1">The sequence shown here is derived from an EMBL/GenBank/DDBJ whole genome shotgun (WGS) entry which is preliminary data.</text>
</comment>
<reference evidence="2" key="1">
    <citation type="journal article" date="2023" name="G3 (Bethesda)">
        <title>Genome assembly and association tests identify interacting loci associated with vigor, precocity, and sex in interspecific pistachio rootstocks.</title>
        <authorList>
            <person name="Palmer W."/>
            <person name="Jacygrad E."/>
            <person name="Sagayaradj S."/>
            <person name="Cavanaugh K."/>
            <person name="Han R."/>
            <person name="Bertier L."/>
            <person name="Beede B."/>
            <person name="Kafkas S."/>
            <person name="Golino D."/>
            <person name="Preece J."/>
            <person name="Michelmore R."/>
        </authorList>
    </citation>
    <scope>NUCLEOTIDE SEQUENCE [LARGE SCALE GENOMIC DNA]</scope>
</reference>
<name>A0ACC0Z3M0_9ROSI</name>
<sequence>MIASSEEFLIIHKGDMINLTCQDSSWVIDSGATIHATSKKNFFSPYTPREETSTLYMMQAKVSKEFLNAIDSDSTIELWHNRLGHMGQKGLQHLAKQGLLQGVKLANLKRCVHCLAGKQNRASF</sequence>